<dbReference type="InterPro" id="IPR002677">
    <property type="entry name" value="Ribosomal_bL32"/>
</dbReference>
<evidence type="ECO:0000256" key="4">
    <source>
        <dbReference type="ARBA" id="ARBA00023274"/>
    </source>
</evidence>
<dbReference type="PANTHER" id="PTHR36083">
    <property type="entry name" value="50S RIBOSOMAL PROTEIN L32, CHLOROPLASTIC"/>
    <property type="match status" value="1"/>
</dbReference>
<dbReference type="GeneID" id="54096942"/>
<reference evidence="7" key="1">
    <citation type="journal article" date="2019" name="Mitochondrial DNA Part B Resour">
        <title>The complete chloroplast genome sequence of Pittosporum kerrii: the first Pittosporaceae plastome.</title>
        <authorList>
            <person name="Wang Y."/>
            <person name="Zhao C."/>
            <person name="Li Y."/>
        </authorList>
    </citation>
    <scope>NUCLEOTIDE SEQUENCE</scope>
</reference>
<proteinExistence type="inferred from homology"/>
<keyword evidence="3 6" id="KW-0689">Ribosomal protein</keyword>
<evidence type="ECO:0000256" key="5">
    <source>
        <dbReference type="ARBA" id="ARBA00035280"/>
    </source>
</evidence>
<evidence type="ECO:0000313" key="7">
    <source>
        <dbReference type="EMBL" id="QIJ98518.1"/>
    </source>
</evidence>
<dbReference type="HAMAP" id="MF_00340">
    <property type="entry name" value="Ribosomal_bL32"/>
    <property type="match status" value="1"/>
</dbReference>
<dbReference type="EMBL" id="MN539266">
    <property type="protein sequence ID" value="QIJ98518.1"/>
    <property type="molecule type" value="Genomic_DNA"/>
</dbReference>
<evidence type="ECO:0000256" key="1">
    <source>
        <dbReference type="ARBA" id="ARBA00004229"/>
    </source>
</evidence>
<evidence type="ECO:0000256" key="3">
    <source>
        <dbReference type="ARBA" id="ARBA00022980"/>
    </source>
</evidence>
<keyword evidence="7" id="KW-0934">Plastid</keyword>
<evidence type="ECO:0000256" key="2">
    <source>
        <dbReference type="ARBA" id="ARBA00008560"/>
    </source>
</evidence>
<evidence type="ECO:0000256" key="6">
    <source>
        <dbReference type="HAMAP-Rule" id="MF_00340"/>
    </source>
</evidence>
<comment type="similarity">
    <text evidence="2 6">Belongs to the bacterial ribosomal protein bL32 family.</text>
</comment>
<dbReference type="InterPro" id="IPR011332">
    <property type="entry name" value="Ribosomal_zn-bd"/>
</dbReference>
<dbReference type="InterPro" id="IPR044958">
    <property type="entry name" value="Ribosomal_bL32_plant/cyanobact"/>
</dbReference>
<comment type="subcellular location">
    <subcellularLocation>
        <location evidence="1 6">Plastid</location>
        <location evidence="1 6">Chloroplast</location>
    </subcellularLocation>
</comment>
<dbReference type="SUPFAM" id="SSF57829">
    <property type="entry name" value="Zn-binding ribosomal proteins"/>
    <property type="match status" value="1"/>
</dbReference>
<protein>
    <recommendedName>
        <fullName evidence="5 6">Large ribosomal subunit protein bL32c</fullName>
    </recommendedName>
</protein>
<name>A0A6G7S9V3_9APIA</name>
<organism evidence="7">
    <name type="scientific">Pittosporum kerrii</name>
    <dbReference type="NCBI Taxonomy" id="2575400"/>
    <lineage>
        <taxon>Eukaryota</taxon>
        <taxon>Viridiplantae</taxon>
        <taxon>Streptophyta</taxon>
        <taxon>Embryophyta</taxon>
        <taxon>Tracheophyta</taxon>
        <taxon>Spermatophyta</taxon>
        <taxon>Magnoliopsida</taxon>
        <taxon>eudicotyledons</taxon>
        <taxon>Gunneridae</taxon>
        <taxon>Pentapetalae</taxon>
        <taxon>asterids</taxon>
        <taxon>campanulids</taxon>
        <taxon>Apiales</taxon>
        <taxon>Pittosporaceae</taxon>
        <taxon>Pittosporum</taxon>
    </lineage>
</organism>
<dbReference type="AlphaFoldDB" id="A0A6G7S9V3"/>
<dbReference type="GO" id="GO:0015934">
    <property type="term" value="C:large ribosomal subunit"/>
    <property type="evidence" value="ECO:0007669"/>
    <property type="project" value="InterPro"/>
</dbReference>
<keyword evidence="4 6" id="KW-0687">Ribonucleoprotein</keyword>
<gene>
    <name evidence="6 7" type="primary">rpl32</name>
</gene>
<dbReference type="GO" id="GO:0003735">
    <property type="term" value="F:structural constituent of ribosome"/>
    <property type="evidence" value="ECO:0007669"/>
    <property type="project" value="InterPro"/>
</dbReference>
<dbReference type="GO" id="GO:0006412">
    <property type="term" value="P:translation"/>
    <property type="evidence" value="ECO:0007669"/>
    <property type="project" value="UniProtKB-UniRule"/>
</dbReference>
<dbReference type="PANTHER" id="PTHR36083:SF1">
    <property type="entry name" value="LARGE RIBOSOMAL SUBUNIT PROTEIN BL32C"/>
    <property type="match status" value="1"/>
</dbReference>
<dbReference type="Pfam" id="PF01783">
    <property type="entry name" value="Ribosomal_L32p"/>
    <property type="match status" value="1"/>
</dbReference>
<keyword evidence="7" id="KW-0150">Chloroplast</keyword>
<accession>A0A6G7S9V3</accession>
<sequence length="54" mass="6153">MAVPKKRTSRSKKRIRKNIWKRKGYGAALKALSLGKSLSTENSKGFFVRQTQKS</sequence>
<dbReference type="GO" id="GO:0009507">
    <property type="term" value="C:chloroplast"/>
    <property type="evidence" value="ECO:0007669"/>
    <property type="project" value="UniProtKB-SubCell"/>
</dbReference>
<geneLocation type="chloroplast" evidence="7"/>
<dbReference type="RefSeq" id="YP_009751078.1">
    <property type="nucleotide sequence ID" value="NC_046847.1"/>
</dbReference>